<sequence length="141" mass="14862">MDLSDLSPPSTPVTTLGVAPPSIAIRLGQDRGLFPKITTEGVELSLRVVATLVMLGLFTLANWAVIDLIKSLAAVDRELLDAGKIQAADRLIDNKVIITLIAGTVTQVATFLVSITRYLFPTPDRPAKPKAGRSGAAAETA</sequence>
<keyword evidence="3" id="KW-1185">Reference proteome</keyword>
<evidence type="ECO:0000256" key="1">
    <source>
        <dbReference type="SAM" id="Phobius"/>
    </source>
</evidence>
<keyword evidence="1" id="KW-1133">Transmembrane helix</keyword>
<evidence type="ECO:0000313" key="2">
    <source>
        <dbReference type="EMBL" id="MBB6251434.1"/>
    </source>
</evidence>
<protein>
    <submittedName>
        <fullName evidence="2">Uncharacterized protein</fullName>
    </submittedName>
</protein>
<accession>A0A7X0AWK2</accession>
<dbReference type="RefSeq" id="WP_184799934.1">
    <property type="nucleotide sequence ID" value="NZ_JACIIZ010000005.1"/>
</dbReference>
<reference evidence="2 3" key="1">
    <citation type="submission" date="2020-08" db="EMBL/GenBank/DDBJ databases">
        <title>Genomic Encyclopedia of Type Strains, Phase IV (KMG-IV): sequencing the most valuable type-strain genomes for metagenomic binning, comparative biology and taxonomic classification.</title>
        <authorList>
            <person name="Goeker M."/>
        </authorList>
    </citation>
    <scope>NUCLEOTIDE SEQUENCE [LARGE SCALE GENOMIC DNA]</scope>
    <source>
        <strain evidence="2 3">DSM 22198</strain>
    </source>
</reference>
<proteinExistence type="predicted"/>
<keyword evidence="1" id="KW-0472">Membrane</keyword>
<gene>
    <name evidence="2" type="ORF">FHS74_001985</name>
</gene>
<dbReference type="Proteomes" id="UP000539175">
    <property type="component" value="Unassembled WGS sequence"/>
</dbReference>
<evidence type="ECO:0000313" key="3">
    <source>
        <dbReference type="Proteomes" id="UP000539175"/>
    </source>
</evidence>
<feature type="transmembrane region" description="Helical" evidence="1">
    <location>
        <begin position="96"/>
        <end position="120"/>
    </location>
</feature>
<keyword evidence="1" id="KW-0812">Transmembrane</keyword>
<dbReference type="EMBL" id="JACIIZ010000005">
    <property type="protein sequence ID" value="MBB6251434.1"/>
    <property type="molecule type" value="Genomic_DNA"/>
</dbReference>
<name>A0A7X0AWK2_9PROT</name>
<feature type="transmembrane region" description="Helical" evidence="1">
    <location>
        <begin position="44"/>
        <end position="66"/>
    </location>
</feature>
<dbReference type="AlphaFoldDB" id="A0A7X0AWK2"/>
<organism evidence="2 3">
    <name type="scientific">Nitrospirillum iridis</name>
    <dbReference type="NCBI Taxonomy" id="765888"/>
    <lineage>
        <taxon>Bacteria</taxon>
        <taxon>Pseudomonadati</taxon>
        <taxon>Pseudomonadota</taxon>
        <taxon>Alphaproteobacteria</taxon>
        <taxon>Rhodospirillales</taxon>
        <taxon>Azospirillaceae</taxon>
        <taxon>Nitrospirillum</taxon>
    </lineage>
</organism>
<comment type="caution">
    <text evidence="2">The sequence shown here is derived from an EMBL/GenBank/DDBJ whole genome shotgun (WGS) entry which is preliminary data.</text>
</comment>